<evidence type="ECO:0000313" key="9">
    <source>
        <dbReference type="EMBL" id="MCL7022503.1"/>
    </source>
</evidence>
<evidence type="ECO:0000313" key="10">
    <source>
        <dbReference type="Proteomes" id="UP001177140"/>
    </source>
</evidence>
<dbReference type="Proteomes" id="UP001177140">
    <property type="component" value="Unassembled WGS sequence"/>
</dbReference>
<evidence type="ECO:0000256" key="5">
    <source>
        <dbReference type="PIRSR" id="PIRSR036417-1"/>
    </source>
</evidence>
<name>A0AA41V2H7_PAPNU</name>
<dbReference type="InterPro" id="IPR012392">
    <property type="entry name" value="3-ktacl-CoA_syn"/>
</dbReference>
<dbReference type="EMBL" id="JAJJMA010011823">
    <property type="protein sequence ID" value="MCL7022503.1"/>
    <property type="molecule type" value="Genomic_DNA"/>
</dbReference>
<dbReference type="AlphaFoldDB" id="A0AA41V2H7"/>
<keyword evidence="6" id="KW-0812">Transmembrane</keyword>
<comment type="caution">
    <text evidence="9">The sequence shown here is derived from an EMBL/GenBank/DDBJ whole genome shotgun (WGS) entry which is preliminary data.</text>
</comment>
<keyword evidence="10" id="KW-1185">Reference proteome</keyword>
<dbReference type="Pfam" id="PF08392">
    <property type="entry name" value="FAE1_CUT1_RppA"/>
    <property type="match status" value="1"/>
</dbReference>
<evidence type="ECO:0000259" key="8">
    <source>
        <dbReference type="Pfam" id="PF08541"/>
    </source>
</evidence>
<dbReference type="CDD" id="cd00831">
    <property type="entry name" value="CHS_like"/>
    <property type="match status" value="1"/>
</dbReference>
<keyword evidence="6" id="KW-0472">Membrane</keyword>
<dbReference type="PIRSF" id="PIRSF036417">
    <property type="entry name" value="3-ktacl-CoA_syn"/>
    <property type="match status" value="1"/>
</dbReference>
<dbReference type="GO" id="GO:0016020">
    <property type="term" value="C:membrane"/>
    <property type="evidence" value="ECO:0007669"/>
    <property type="project" value="InterPro"/>
</dbReference>
<evidence type="ECO:0000256" key="2">
    <source>
        <dbReference type="ARBA" id="ARBA00022679"/>
    </source>
</evidence>
<evidence type="ECO:0000256" key="4">
    <source>
        <dbReference type="PIRNR" id="PIRNR036417"/>
    </source>
</evidence>
<dbReference type="InterPro" id="IPR013747">
    <property type="entry name" value="ACP_syn_III_C"/>
</dbReference>
<keyword evidence="6" id="KW-1133">Transmembrane helix</keyword>
<proteinExistence type="inferred from homology"/>
<keyword evidence="2 4" id="KW-0808">Transferase</keyword>
<feature type="active site" evidence="5">
    <location>
        <position position="394"/>
    </location>
</feature>
<keyword evidence="3 4" id="KW-0012">Acyltransferase</keyword>
<protein>
    <recommendedName>
        <fullName evidence="4">3-ketoacyl-CoA synthase</fullName>
        <ecNumber evidence="4">2.3.1.-</ecNumber>
    </recommendedName>
</protein>
<evidence type="ECO:0000256" key="3">
    <source>
        <dbReference type="ARBA" id="ARBA00023315"/>
    </source>
</evidence>
<comment type="similarity">
    <text evidence="1 4">Belongs to the thiolase-like superfamily. Chalcone/stilbene synthases family.</text>
</comment>
<dbReference type="Gene3D" id="3.40.47.10">
    <property type="match status" value="1"/>
</dbReference>
<feature type="transmembrane region" description="Helical" evidence="6">
    <location>
        <begin position="20"/>
        <end position="38"/>
    </location>
</feature>
<feature type="active site" evidence="5">
    <location>
        <position position="357"/>
    </location>
</feature>
<feature type="active site" evidence="5">
    <location>
        <position position="187"/>
    </location>
</feature>
<feature type="active site" evidence="5">
    <location>
        <position position="266"/>
    </location>
</feature>
<accession>A0AA41V2H7</accession>
<evidence type="ECO:0000256" key="1">
    <source>
        <dbReference type="ARBA" id="ARBA00005531"/>
    </source>
</evidence>
<feature type="domain" description="Beta-ketoacyl-[acyl-carrier-protein] synthase III C-terminal" evidence="8">
    <location>
        <begin position="354"/>
        <end position="435"/>
    </location>
</feature>
<comment type="pathway">
    <text evidence="4">Lipid metabolism; fatty acid biosynthesis.</text>
</comment>
<dbReference type="Pfam" id="PF08541">
    <property type="entry name" value="ACP_syn_III_C"/>
    <property type="match status" value="1"/>
</dbReference>
<evidence type="ECO:0000256" key="6">
    <source>
        <dbReference type="SAM" id="Phobius"/>
    </source>
</evidence>
<sequence length="492" mass="55658">MLTNTLSLSKFLSLPLMEDHVMIIFVVPFVFSLLFLLLKKLVEKWRGQACYILEYECYKPTDDRKLDTQFCGNLIMRNKTLGLPEYKFLLKAIVSSGIGEETYGPRNIIAGRENTPTLQDSLIEVEEFYYDTLDKLFAKSNVSPKDIDILVVNISMFATSPSLTARIVNRYKMREDIQVFNLSGMGCSASLISIDLVRNIFKVRKKRLAIVVTSESIGPNWYPGNAKSMILANCLFRSGGCAILLSNNPSLKHKAMFELKCIVRTHLGSSDEAYECCMQKEDELERPGFHLSKNLPKAATRAFIENLRELGPKILPLRELIRYVLVSNLRRYMNNSLSKQSGGAAGSSVNFKTAVDHFCLHTGGKAVIEGVGKSLGLSEYDLEPARMTLHRFGNTSASSLWYVLGYMEAKKRLRKSDRILMISFGAGFKCNSCQWEVLRDLDDANVWKDCIASYPRSNLSNPFMEKYSWINDADPNTSTDELINKMKSLDFE</sequence>
<evidence type="ECO:0000259" key="7">
    <source>
        <dbReference type="Pfam" id="PF08392"/>
    </source>
</evidence>
<dbReference type="PANTHER" id="PTHR31561">
    <property type="entry name" value="3-KETOACYL-COA SYNTHASE"/>
    <property type="match status" value="1"/>
</dbReference>
<dbReference type="GO" id="GO:0006633">
    <property type="term" value="P:fatty acid biosynthetic process"/>
    <property type="evidence" value="ECO:0007669"/>
    <property type="project" value="InterPro"/>
</dbReference>
<feature type="active site" evidence="5">
    <location>
        <position position="361"/>
    </location>
</feature>
<organism evidence="9 10">
    <name type="scientific">Papaver nudicaule</name>
    <name type="common">Iceland poppy</name>
    <dbReference type="NCBI Taxonomy" id="74823"/>
    <lineage>
        <taxon>Eukaryota</taxon>
        <taxon>Viridiplantae</taxon>
        <taxon>Streptophyta</taxon>
        <taxon>Embryophyta</taxon>
        <taxon>Tracheophyta</taxon>
        <taxon>Spermatophyta</taxon>
        <taxon>Magnoliopsida</taxon>
        <taxon>Ranunculales</taxon>
        <taxon>Papaveraceae</taxon>
        <taxon>Papaveroideae</taxon>
        <taxon>Papaver</taxon>
    </lineage>
</organism>
<feature type="active site" evidence="5">
    <location>
        <position position="390"/>
    </location>
</feature>
<feature type="transmembrane region" description="Helical" evidence="6">
    <location>
        <begin position="179"/>
        <end position="197"/>
    </location>
</feature>
<dbReference type="InterPro" id="IPR016039">
    <property type="entry name" value="Thiolase-like"/>
</dbReference>
<dbReference type="InterPro" id="IPR013601">
    <property type="entry name" value="FAE1_typ3_polyketide_synth"/>
</dbReference>
<dbReference type="SUPFAM" id="SSF53901">
    <property type="entry name" value="Thiolase-like"/>
    <property type="match status" value="2"/>
</dbReference>
<reference evidence="9" key="1">
    <citation type="submission" date="2022-03" db="EMBL/GenBank/DDBJ databases">
        <title>A functionally conserved STORR gene fusion in Papaver species that diverged 16.8 million years ago.</title>
        <authorList>
            <person name="Catania T."/>
        </authorList>
    </citation>
    <scope>NUCLEOTIDE SEQUENCE</scope>
    <source>
        <strain evidence="9">S-191538</strain>
    </source>
</reference>
<dbReference type="EC" id="2.3.1.-" evidence="4"/>
<feature type="domain" description="FAE" evidence="7">
    <location>
        <begin position="45"/>
        <end position="326"/>
    </location>
</feature>
<dbReference type="GO" id="GO:0016747">
    <property type="term" value="F:acyltransferase activity, transferring groups other than amino-acyl groups"/>
    <property type="evidence" value="ECO:0007669"/>
    <property type="project" value="InterPro"/>
</dbReference>
<gene>
    <name evidence="9" type="ORF">MKW94_028870</name>
</gene>